<reference evidence="2" key="1">
    <citation type="journal article" date="2019" name="Int. J. Syst. Evol. Microbiol.">
        <title>The Global Catalogue of Microorganisms (GCM) 10K type strain sequencing project: providing services to taxonomists for standard genome sequencing and annotation.</title>
        <authorList>
            <consortium name="The Broad Institute Genomics Platform"/>
            <consortium name="The Broad Institute Genome Sequencing Center for Infectious Disease"/>
            <person name="Wu L."/>
            <person name="Ma J."/>
        </authorList>
    </citation>
    <scope>NUCLEOTIDE SEQUENCE [LARGE SCALE GENOMIC DNA]</scope>
    <source>
        <strain evidence="2">JCM 16242</strain>
    </source>
</reference>
<evidence type="ECO:0008006" key="3">
    <source>
        <dbReference type="Google" id="ProtNLM"/>
    </source>
</evidence>
<evidence type="ECO:0000313" key="2">
    <source>
        <dbReference type="Proteomes" id="UP001500657"/>
    </source>
</evidence>
<gene>
    <name evidence="1" type="ORF">GCM10009126_26820</name>
</gene>
<evidence type="ECO:0000313" key="1">
    <source>
        <dbReference type="EMBL" id="GAA0260045.1"/>
    </source>
</evidence>
<proteinExistence type="predicted"/>
<sequence length="129" mass="13306">MYRSAPSLLTRLRRHRGLWVLAVAVLLIKLVSGSICVADGPGAQFASATAAAPTTLLADTAVSTVSADDANPCLLGEGRSCHCACAHSVTLPASTPLPIAMMEARFAPLTRHSGFTPATTGSLLRPPIV</sequence>
<comment type="caution">
    <text evidence="1">The sequence shown here is derived from an EMBL/GenBank/DDBJ whole genome shotgun (WGS) entry which is preliminary data.</text>
</comment>
<dbReference type="EMBL" id="BAAAFO010000004">
    <property type="protein sequence ID" value="GAA0260045.1"/>
    <property type="molecule type" value="Genomic_DNA"/>
</dbReference>
<organism evidence="1 2">
    <name type="scientific">Rhodanobacter caeni</name>
    <dbReference type="NCBI Taxonomy" id="657654"/>
    <lineage>
        <taxon>Bacteria</taxon>
        <taxon>Pseudomonadati</taxon>
        <taxon>Pseudomonadota</taxon>
        <taxon>Gammaproteobacteria</taxon>
        <taxon>Lysobacterales</taxon>
        <taxon>Rhodanobacteraceae</taxon>
        <taxon>Rhodanobacter</taxon>
    </lineage>
</organism>
<name>A0ABP3EGV6_9GAMM</name>
<protein>
    <recommendedName>
        <fullName evidence="3">DUF2946 domain-containing protein</fullName>
    </recommendedName>
</protein>
<dbReference type="Proteomes" id="UP001500657">
    <property type="component" value="Unassembled WGS sequence"/>
</dbReference>
<accession>A0ABP3EGV6</accession>
<dbReference type="RefSeq" id="WP_426664854.1">
    <property type="nucleotide sequence ID" value="NZ_JALBWR010000015.1"/>
</dbReference>
<keyword evidence="2" id="KW-1185">Reference proteome</keyword>